<keyword evidence="2" id="KW-1185">Reference proteome</keyword>
<evidence type="ECO:0000313" key="2">
    <source>
        <dbReference type="Proteomes" id="UP000077315"/>
    </source>
</evidence>
<reference evidence="2" key="1">
    <citation type="submission" date="2015-06" db="EMBL/GenBank/DDBJ databases">
        <title>Expansion of signal transduction pathways in fungi by whole-genome duplication.</title>
        <authorList>
            <consortium name="DOE Joint Genome Institute"/>
            <person name="Corrochano L.M."/>
            <person name="Kuo A."/>
            <person name="Marcet-Houben M."/>
            <person name="Polaino S."/>
            <person name="Salamov A."/>
            <person name="Villalobos J.M."/>
            <person name="Alvarez M.I."/>
            <person name="Avalos J."/>
            <person name="Benito E.P."/>
            <person name="Benoit I."/>
            <person name="Burger G."/>
            <person name="Camino L.P."/>
            <person name="Canovas D."/>
            <person name="Cerda-Olmedo E."/>
            <person name="Cheng J.-F."/>
            <person name="Dominguez A."/>
            <person name="Elias M."/>
            <person name="Eslava A.P."/>
            <person name="Glaser F."/>
            <person name="Grimwood J."/>
            <person name="Gutierrez G."/>
            <person name="Heitman J."/>
            <person name="Henrissat B."/>
            <person name="Iturriaga E.A."/>
            <person name="Lang B.F."/>
            <person name="Lavin J.L."/>
            <person name="Lee S."/>
            <person name="Li W."/>
            <person name="Lindquist E."/>
            <person name="Lopez-Garcia S."/>
            <person name="Luque E.M."/>
            <person name="Marcos A.T."/>
            <person name="Martin J."/>
            <person name="McCluskey K."/>
            <person name="Medina H.R."/>
            <person name="Miralles-Duran A."/>
            <person name="Miyazaki A."/>
            <person name="Munoz-Torres E."/>
            <person name="Oguiza J.A."/>
            <person name="Ohm R."/>
            <person name="Olmedo M."/>
            <person name="Orejas M."/>
            <person name="Ortiz-Castellanos L."/>
            <person name="Pisabarro A.G."/>
            <person name="Rodriguez-Romero J."/>
            <person name="Ruiz-Herrera J."/>
            <person name="Ruiz-Vazquez R."/>
            <person name="Sanz C."/>
            <person name="Schackwitz W."/>
            <person name="Schmutz J."/>
            <person name="Shahriari M."/>
            <person name="Shelest E."/>
            <person name="Silva-Franco F."/>
            <person name="Soanes D."/>
            <person name="Syed K."/>
            <person name="Tagua V.G."/>
            <person name="Talbot N.J."/>
            <person name="Thon M."/>
            <person name="De vries R.P."/>
            <person name="Wiebenga A."/>
            <person name="Yadav J.S."/>
            <person name="Braun E.L."/>
            <person name="Baker S."/>
            <person name="Garre V."/>
            <person name="Horwitz B."/>
            <person name="Torres-Martinez S."/>
            <person name="Idnurm A."/>
            <person name="Herrera-Estrella A."/>
            <person name="Gabaldon T."/>
            <person name="Grigoriev I.V."/>
        </authorList>
    </citation>
    <scope>NUCLEOTIDE SEQUENCE [LARGE SCALE GENOMIC DNA]</scope>
    <source>
        <strain evidence="2">NRRL 1555(-)</strain>
    </source>
</reference>
<dbReference type="VEuPathDB" id="FungiDB:PHYBLDRAFT_66295"/>
<dbReference type="GeneID" id="29002527"/>
<accession>A0A162NGX1</accession>
<protein>
    <submittedName>
        <fullName evidence="1">Uncharacterized protein</fullName>
    </submittedName>
</protein>
<dbReference type="EMBL" id="KV440991">
    <property type="protein sequence ID" value="OAD69484.1"/>
    <property type="molecule type" value="Genomic_DNA"/>
</dbReference>
<proteinExistence type="predicted"/>
<evidence type="ECO:0000313" key="1">
    <source>
        <dbReference type="EMBL" id="OAD69484.1"/>
    </source>
</evidence>
<dbReference type="InParanoid" id="A0A162NGX1"/>
<organism evidence="1 2">
    <name type="scientific">Phycomyces blakesleeanus (strain ATCC 8743b / DSM 1359 / FGSC 10004 / NBRC 33097 / NRRL 1555)</name>
    <dbReference type="NCBI Taxonomy" id="763407"/>
    <lineage>
        <taxon>Eukaryota</taxon>
        <taxon>Fungi</taxon>
        <taxon>Fungi incertae sedis</taxon>
        <taxon>Mucoromycota</taxon>
        <taxon>Mucoromycotina</taxon>
        <taxon>Mucoromycetes</taxon>
        <taxon>Mucorales</taxon>
        <taxon>Phycomycetaceae</taxon>
        <taxon>Phycomyces</taxon>
    </lineage>
</organism>
<dbReference type="AlphaFoldDB" id="A0A162NGX1"/>
<sequence length="113" mass="13289">MFLQSMQNTFFPTSSTITEIKLIKLFKSNGLPFGNKHPLNSGYILLHIETTDVYKDLENSYKYDRFEGLVTLTCLAYTEFNMPKIYSINNIWAYFERLISYNCFRNLNISKDS</sequence>
<dbReference type="Proteomes" id="UP000077315">
    <property type="component" value="Unassembled WGS sequence"/>
</dbReference>
<gene>
    <name evidence="1" type="ORF">PHYBLDRAFT_66295</name>
</gene>
<dbReference type="RefSeq" id="XP_018287524.1">
    <property type="nucleotide sequence ID" value="XM_018441621.1"/>
</dbReference>
<name>A0A162NGX1_PHYB8</name>